<dbReference type="InParanoid" id="I1BHC0"/>
<dbReference type="InterPro" id="IPR002492">
    <property type="entry name" value="Transposase_Tc1-like"/>
</dbReference>
<dbReference type="EMBL" id="CH476732">
    <property type="protein sequence ID" value="EIE75600.1"/>
    <property type="molecule type" value="Genomic_DNA"/>
</dbReference>
<reference evidence="2 3" key="1">
    <citation type="journal article" date="2009" name="PLoS Genet.">
        <title>Genomic analysis of the basal lineage fungus Rhizopus oryzae reveals a whole-genome duplication.</title>
        <authorList>
            <person name="Ma L.-J."/>
            <person name="Ibrahim A.S."/>
            <person name="Skory C."/>
            <person name="Grabherr M.G."/>
            <person name="Burger G."/>
            <person name="Butler M."/>
            <person name="Elias M."/>
            <person name="Idnurm A."/>
            <person name="Lang B.F."/>
            <person name="Sone T."/>
            <person name="Abe A."/>
            <person name="Calvo S.E."/>
            <person name="Corrochano L.M."/>
            <person name="Engels R."/>
            <person name="Fu J."/>
            <person name="Hansberg W."/>
            <person name="Kim J.-M."/>
            <person name="Kodira C.D."/>
            <person name="Koehrsen M.J."/>
            <person name="Liu B."/>
            <person name="Miranda-Saavedra D."/>
            <person name="O'Leary S."/>
            <person name="Ortiz-Castellanos L."/>
            <person name="Poulter R."/>
            <person name="Rodriguez-Romero J."/>
            <person name="Ruiz-Herrera J."/>
            <person name="Shen Y.-Q."/>
            <person name="Zeng Q."/>
            <person name="Galagan J."/>
            <person name="Birren B.W."/>
            <person name="Cuomo C.A."/>
            <person name="Wickes B.L."/>
        </authorList>
    </citation>
    <scope>NUCLEOTIDE SEQUENCE [LARGE SCALE GENOMIC DNA]</scope>
    <source>
        <strain evidence="3">RA 99-880 / ATCC MYA-4621 / FGSC 9543 / NRRL 43880</strain>
    </source>
</reference>
<dbReference type="GO" id="GO:0006313">
    <property type="term" value="P:DNA transposition"/>
    <property type="evidence" value="ECO:0007669"/>
    <property type="project" value="InterPro"/>
</dbReference>
<accession>I1BHC0</accession>
<gene>
    <name evidence="2" type="ORF">RO3G_00304</name>
</gene>
<dbReference type="SUPFAM" id="SSF46689">
    <property type="entry name" value="Homeodomain-like"/>
    <property type="match status" value="1"/>
</dbReference>
<proteinExistence type="predicted"/>
<evidence type="ECO:0000259" key="1">
    <source>
        <dbReference type="Pfam" id="PF01498"/>
    </source>
</evidence>
<evidence type="ECO:0000313" key="3">
    <source>
        <dbReference type="Proteomes" id="UP000009138"/>
    </source>
</evidence>
<dbReference type="Proteomes" id="UP000009138">
    <property type="component" value="Unassembled WGS sequence"/>
</dbReference>
<organism evidence="2 3">
    <name type="scientific">Rhizopus delemar (strain RA 99-880 / ATCC MYA-4621 / FGSC 9543 / NRRL 43880)</name>
    <name type="common">Mucormycosis agent</name>
    <name type="synonym">Rhizopus arrhizus var. delemar</name>
    <dbReference type="NCBI Taxonomy" id="246409"/>
    <lineage>
        <taxon>Eukaryota</taxon>
        <taxon>Fungi</taxon>
        <taxon>Fungi incertae sedis</taxon>
        <taxon>Mucoromycota</taxon>
        <taxon>Mucoromycotina</taxon>
        <taxon>Mucoromycetes</taxon>
        <taxon>Mucorales</taxon>
        <taxon>Mucorineae</taxon>
        <taxon>Rhizopodaceae</taxon>
        <taxon>Rhizopus</taxon>
    </lineage>
</organism>
<dbReference type="InterPro" id="IPR036397">
    <property type="entry name" value="RNaseH_sf"/>
</dbReference>
<dbReference type="InterPro" id="IPR009057">
    <property type="entry name" value="Homeodomain-like_sf"/>
</dbReference>
<keyword evidence="3" id="KW-1185">Reference proteome</keyword>
<dbReference type="PANTHER" id="PTHR23022:SF134">
    <property type="entry name" value="TRANSPOSABLE ELEMENT TC1 TRANSPOSASE"/>
    <property type="match status" value="1"/>
</dbReference>
<evidence type="ECO:0000313" key="2">
    <source>
        <dbReference type="EMBL" id="EIE75600.1"/>
    </source>
</evidence>
<name>I1BHC0_RHIO9</name>
<dbReference type="Pfam" id="PF01498">
    <property type="entry name" value="HTH_Tnp_Tc3_2"/>
    <property type="match status" value="1"/>
</dbReference>
<dbReference type="GO" id="GO:0015074">
    <property type="term" value="P:DNA integration"/>
    <property type="evidence" value="ECO:0007669"/>
    <property type="project" value="InterPro"/>
</dbReference>
<dbReference type="InterPro" id="IPR052338">
    <property type="entry name" value="Transposase_5"/>
</dbReference>
<sequence length="205" mass="23512">MRAISNDKVNSSYSLLRSKKSNSKVAKQVGISRTTVQKYRSSLKMCGNVDEGGRPSLISQSMVNYIRRLVTLGRKNNAVEIQKALKEEFGMSVSDSTVRRVLKKAGFIVFVKSQKPLLRSQNIVKHLQWAKSHQYWTVDDWKRVIFSDETKVNRFASDRKAYAWKLPHEELNSRHVQQTVKHGGGNIMVWSCITWEGVGWIVEDL</sequence>
<dbReference type="GO" id="GO:0003677">
    <property type="term" value="F:DNA binding"/>
    <property type="evidence" value="ECO:0007669"/>
    <property type="project" value="InterPro"/>
</dbReference>
<dbReference type="VEuPathDB" id="FungiDB:RO3G_00304"/>
<dbReference type="PANTHER" id="PTHR23022">
    <property type="entry name" value="TRANSPOSABLE ELEMENT-RELATED"/>
    <property type="match status" value="1"/>
</dbReference>
<protein>
    <recommendedName>
        <fullName evidence="1">Transposase Tc1-like domain-containing protein</fullName>
    </recommendedName>
</protein>
<dbReference type="GeneID" id="93607276"/>
<dbReference type="OrthoDB" id="2416077at2759"/>
<dbReference type="RefSeq" id="XP_067510996.1">
    <property type="nucleotide sequence ID" value="XM_067654895.1"/>
</dbReference>
<dbReference type="OMA" id="TIKIMIN"/>
<dbReference type="Gene3D" id="3.30.420.10">
    <property type="entry name" value="Ribonuclease H-like superfamily/Ribonuclease H"/>
    <property type="match status" value="1"/>
</dbReference>
<dbReference type="AlphaFoldDB" id="I1BHC0"/>
<feature type="domain" description="Transposase Tc1-like" evidence="1">
    <location>
        <begin position="65"/>
        <end position="134"/>
    </location>
</feature>